<name>A0A8B8MQ13_9MYRT</name>
<evidence type="ECO:0000313" key="3">
    <source>
        <dbReference type="RefSeq" id="XP_048139132.1"/>
    </source>
</evidence>
<dbReference type="InterPro" id="IPR028919">
    <property type="entry name" value="Viral_movement"/>
</dbReference>
<proteinExistence type="predicted"/>
<dbReference type="GeneID" id="115726776"/>
<gene>
    <name evidence="2 3" type="primary">LOC115726776</name>
</gene>
<dbReference type="Proteomes" id="UP000827889">
    <property type="component" value="Chromosome 7"/>
</dbReference>
<sequence length="274" mass="31495">MSFLEKIGLKAKGLRKPRYQAYGKITFEEVDEVSNFKAPNLTESMLYDTKRAKKGKSVRAYKATTRDYDGNTEVHTSAWEDQDVTREWGFYHISAIQILAKWLGNTGLDIPLTVVLRDKRILDTERQIMGIWSTNLYTGAVYTEMFLNLLISAGDRHKLSCCVIDAKAQVNMTEESKGLSLSINTHFAWLERPYPYTSRDYMFRAEKESDGKSIYIKPSTVDARTIPQPIEVSKSEIIRDFNFQREEPPLNAQEAATTRGAYTVKNNKLYVRFE</sequence>
<evidence type="ECO:0000313" key="2">
    <source>
        <dbReference type="RefSeq" id="XP_030512670.2"/>
    </source>
</evidence>
<dbReference type="RefSeq" id="XP_048139132.1">
    <property type="nucleotide sequence ID" value="XM_048283175.1"/>
</dbReference>
<keyword evidence="1" id="KW-1185">Reference proteome</keyword>
<dbReference type="KEGG" id="rarg:115726776"/>
<dbReference type="Pfam" id="PF01107">
    <property type="entry name" value="MP"/>
    <property type="match status" value="1"/>
</dbReference>
<dbReference type="RefSeq" id="XP_030512670.2">
    <property type="nucleotide sequence ID" value="XM_030656810.2"/>
</dbReference>
<accession>A0A8B8MQ13</accession>
<dbReference type="AlphaFoldDB" id="A0A8B8MQ13"/>
<organism evidence="1 2">
    <name type="scientific">Rhodamnia argentea</name>
    <dbReference type="NCBI Taxonomy" id="178133"/>
    <lineage>
        <taxon>Eukaryota</taxon>
        <taxon>Viridiplantae</taxon>
        <taxon>Streptophyta</taxon>
        <taxon>Embryophyta</taxon>
        <taxon>Tracheophyta</taxon>
        <taxon>Spermatophyta</taxon>
        <taxon>Magnoliopsida</taxon>
        <taxon>eudicotyledons</taxon>
        <taxon>Gunneridae</taxon>
        <taxon>Pentapetalae</taxon>
        <taxon>rosids</taxon>
        <taxon>malvids</taxon>
        <taxon>Myrtales</taxon>
        <taxon>Myrtaceae</taxon>
        <taxon>Myrtoideae</taxon>
        <taxon>Myrteae</taxon>
        <taxon>Australasian group</taxon>
        <taxon>Rhodamnia</taxon>
    </lineage>
</organism>
<protein>
    <submittedName>
        <fullName evidence="2 3">Uncharacterized protein LOC115726776</fullName>
    </submittedName>
</protein>
<evidence type="ECO:0000313" key="1">
    <source>
        <dbReference type="Proteomes" id="UP000827889"/>
    </source>
</evidence>
<reference evidence="2 3" key="1">
    <citation type="submission" date="2025-05" db="UniProtKB">
        <authorList>
            <consortium name="RefSeq"/>
        </authorList>
    </citation>
    <scope>IDENTIFICATION</scope>
    <source>
        <tissue evidence="2 3">Leaf</tissue>
    </source>
</reference>